<sequence length="97" mass="10600">MSRLRTDADQRCLFYNDCVQAHLLGLDRRCPCFEACAKDETTVVITFGEAAAYLDGAQVRLRRGERLRVPASCPLRLVASEAADVLLLRCPASASAA</sequence>
<evidence type="ECO:0000313" key="1">
    <source>
        <dbReference type="EMBL" id="MFC5453488.1"/>
    </source>
</evidence>
<dbReference type="RefSeq" id="WP_377162613.1">
    <property type="nucleotide sequence ID" value="NZ_JBHSMQ010000001.1"/>
</dbReference>
<proteinExistence type="predicted"/>
<reference evidence="2" key="1">
    <citation type="journal article" date="2019" name="Int. J. Syst. Evol. Microbiol.">
        <title>The Global Catalogue of Microorganisms (GCM) 10K type strain sequencing project: providing services to taxonomists for standard genome sequencing and annotation.</title>
        <authorList>
            <consortium name="The Broad Institute Genomics Platform"/>
            <consortium name="The Broad Institute Genome Sequencing Center for Infectious Disease"/>
            <person name="Wu L."/>
            <person name="Ma J."/>
        </authorList>
    </citation>
    <scope>NUCLEOTIDE SEQUENCE [LARGE SCALE GENOMIC DNA]</scope>
    <source>
        <strain evidence="2">CGMCC 4.1469</strain>
    </source>
</reference>
<protein>
    <recommendedName>
        <fullName evidence="3">Quercetin 2,3-dioxygenase C-terminal cupin domain-containing protein</fullName>
    </recommendedName>
</protein>
<keyword evidence="2" id="KW-1185">Reference proteome</keyword>
<dbReference type="InterPro" id="IPR011051">
    <property type="entry name" value="RmlC_Cupin_sf"/>
</dbReference>
<dbReference type="EMBL" id="JBHSMQ010000001">
    <property type="protein sequence ID" value="MFC5453488.1"/>
    <property type="molecule type" value="Genomic_DNA"/>
</dbReference>
<dbReference type="Proteomes" id="UP001596052">
    <property type="component" value="Unassembled WGS sequence"/>
</dbReference>
<dbReference type="SUPFAM" id="SSF51182">
    <property type="entry name" value="RmlC-like cupins"/>
    <property type="match status" value="1"/>
</dbReference>
<evidence type="ECO:0000313" key="2">
    <source>
        <dbReference type="Proteomes" id="UP001596052"/>
    </source>
</evidence>
<comment type="caution">
    <text evidence="1">The sequence shown here is derived from an EMBL/GenBank/DDBJ whole genome shotgun (WGS) entry which is preliminary data.</text>
</comment>
<gene>
    <name evidence="1" type="ORF">ACFQDI_01365</name>
</gene>
<organism evidence="1 2">
    <name type="scientific">Prosthecobacter fluviatilis</name>
    <dbReference type="NCBI Taxonomy" id="445931"/>
    <lineage>
        <taxon>Bacteria</taxon>
        <taxon>Pseudomonadati</taxon>
        <taxon>Verrucomicrobiota</taxon>
        <taxon>Verrucomicrobiia</taxon>
        <taxon>Verrucomicrobiales</taxon>
        <taxon>Verrucomicrobiaceae</taxon>
        <taxon>Prosthecobacter</taxon>
    </lineage>
</organism>
<accession>A0ABW0KL65</accession>
<evidence type="ECO:0008006" key="3">
    <source>
        <dbReference type="Google" id="ProtNLM"/>
    </source>
</evidence>
<name>A0ABW0KL65_9BACT</name>